<gene>
    <name evidence="7" type="primary">TBLA0B03340</name>
    <name evidence="7" type="ORF">TBLA_0B03340</name>
</gene>
<sequence>MSTNTTASAGSAGQNQQSPPQSQQSQNTSNHQGFAAGPQIETDDQKDIPRDVRLLHLLLASQSIHQYEDQVPLQLMDFAHRYTTSVLKDAIVYSDYAEHANPNASNTNGGSGGSTANNNSNHSPTLTVEDIRLAIAARTQYQFKPTAPKELLLQLAADRNKKALPQVMGTWGVRLPPEKYCLTAKEWELDSDKTKSTT</sequence>
<feature type="compositionally biased region" description="Low complexity" evidence="6">
    <location>
        <begin position="14"/>
        <end position="27"/>
    </location>
</feature>
<evidence type="ECO:0000256" key="4">
    <source>
        <dbReference type="ARBA" id="ARBA00023163"/>
    </source>
</evidence>
<dbReference type="GO" id="GO:0051123">
    <property type="term" value="P:RNA polymerase II preinitiation complex assembly"/>
    <property type="evidence" value="ECO:0007669"/>
    <property type="project" value="EnsemblFungi"/>
</dbReference>
<dbReference type="CDD" id="cd07979">
    <property type="entry name" value="HFD_TAF9"/>
    <property type="match status" value="1"/>
</dbReference>
<evidence type="ECO:0000256" key="2">
    <source>
        <dbReference type="ARBA" id="ARBA00007646"/>
    </source>
</evidence>
<dbReference type="AlphaFoldDB" id="I2GYH3"/>
<dbReference type="OMA" id="WNMKDEW"/>
<evidence type="ECO:0000313" key="8">
    <source>
        <dbReference type="Proteomes" id="UP000002866"/>
    </source>
</evidence>
<feature type="region of interest" description="Disordered" evidence="6">
    <location>
        <begin position="1"/>
        <end position="45"/>
    </location>
</feature>
<reference evidence="7 8" key="1">
    <citation type="journal article" date="2011" name="Proc. Natl. Acad. Sci. U.S.A.">
        <title>Evolutionary erosion of yeast sex chromosomes by mating-type switching accidents.</title>
        <authorList>
            <person name="Gordon J.L."/>
            <person name="Armisen D."/>
            <person name="Proux-Wera E."/>
            <person name="Oheigeartaigh S.S."/>
            <person name="Byrne K.P."/>
            <person name="Wolfe K.H."/>
        </authorList>
    </citation>
    <scope>NUCLEOTIDE SEQUENCE [LARGE SCALE GENOMIC DNA]</scope>
    <source>
        <strain evidence="8">ATCC 34711 / CBS 6284 / DSM 70876 / NBRC 10599 / NRRL Y-10934 / UCD 77-7</strain>
    </source>
</reference>
<dbReference type="InterPro" id="IPR003162">
    <property type="entry name" value="TFIID-31"/>
</dbReference>
<dbReference type="GO" id="GO:0046982">
    <property type="term" value="F:protein heterodimerization activity"/>
    <property type="evidence" value="ECO:0007669"/>
    <property type="project" value="InterPro"/>
</dbReference>
<dbReference type="STRING" id="1071380.I2GYH3"/>
<dbReference type="GO" id="GO:0006325">
    <property type="term" value="P:chromatin organization"/>
    <property type="evidence" value="ECO:0007669"/>
    <property type="project" value="EnsemblFungi"/>
</dbReference>
<name>I2GYH3_HENB6</name>
<dbReference type="Gene3D" id="1.10.20.10">
    <property type="entry name" value="Histone, subunit A"/>
    <property type="match status" value="1"/>
</dbReference>
<evidence type="ECO:0000256" key="5">
    <source>
        <dbReference type="ARBA" id="ARBA00023242"/>
    </source>
</evidence>
<dbReference type="RefSeq" id="XP_004178694.1">
    <property type="nucleotide sequence ID" value="XM_004178646.1"/>
</dbReference>
<dbReference type="PANTHER" id="PTHR48068">
    <property type="entry name" value="TAF9 RNA POLYMERASE II, TATA BOX-BINDING PROTEIN (TBP)-ASSOCIATED FACTOR"/>
    <property type="match status" value="1"/>
</dbReference>
<keyword evidence="4" id="KW-0804">Transcription</keyword>
<feature type="compositionally biased region" description="Polar residues" evidence="6">
    <location>
        <begin position="1"/>
        <end position="13"/>
    </location>
</feature>
<protein>
    <recommendedName>
        <fullName evidence="9">Transcription initiation factor TFIID subunit 9</fullName>
    </recommendedName>
</protein>
<organism evidence="7 8">
    <name type="scientific">Henningerozyma blattae (strain ATCC 34711 / CBS 6284 / DSM 70876 / NBRC 10599 / NRRL Y-10934 / UCD 77-7)</name>
    <name type="common">Yeast</name>
    <name type="synonym">Tetrapisispora blattae</name>
    <dbReference type="NCBI Taxonomy" id="1071380"/>
    <lineage>
        <taxon>Eukaryota</taxon>
        <taxon>Fungi</taxon>
        <taxon>Dikarya</taxon>
        <taxon>Ascomycota</taxon>
        <taxon>Saccharomycotina</taxon>
        <taxon>Saccharomycetes</taxon>
        <taxon>Saccharomycetales</taxon>
        <taxon>Saccharomycetaceae</taxon>
        <taxon>Henningerozyma</taxon>
    </lineage>
</organism>
<accession>I2GYH3</accession>
<comment type="subcellular location">
    <subcellularLocation>
        <location evidence="1">Nucleus</location>
    </subcellularLocation>
</comment>
<dbReference type="KEGG" id="tbl:TBLA_0B03340"/>
<comment type="similarity">
    <text evidence="2">Belongs to the TAF9 family.</text>
</comment>
<keyword evidence="5" id="KW-0539">Nucleus</keyword>
<dbReference type="GO" id="GO:0016251">
    <property type="term" value="F:RNA polymerase II general transcription initiation factor activity"/>
    <property type="evidence" value="ECO:0007669"/>
    <property type="project" value="TreeGrafter"/>
</dbReference>
<keyword evidence="3" id="KW-0805">Transcription regulation</keyword>
<dbReference type="EMBL" id="HE806317">
    <property type="protein sequence ID" value="CCH59175.1"/>
    <property type="molecule type" value="Genomic_DNA"/>
</dbReference>
<keyword evidence="8" id="KW-1185">Reference proteome</keyword>
<feature type="compositionally biased region" description="Low complexity" evidence="6">
    <location>
        <begin position="103"/>
        <end position="121"/>
    </location>
</feature>
<dbReference type="InterPro" id="IPR051431">
    <property type="entry name" value="TFIID_subunit_9"/>
</dbReference>
<dbReference type="eggNOG" id="KOG3334">
    <property type="taxonomic scope" value="Eukaryota"/>
</dbReference>
<dbReference type="GO" id="GO:0003713">
    <property type="term" value="F:transcription coactivator activity"/>
    <property type="evidence" value="ECO:0007669"/>
    <property type="project" value="TreeGrafter"/>
</dbReference>
<dbReference type="SUPFAM" id="SSF47113">
    <property type="entry name" value="Histone-fold"/>
    <property type="match status" value="1"/>
</dbReference>
<proteinExistence type="inferred from homology"/>
<dbReference type="GO" id="GO:0005669">
    <property type="term" value="C:transcription factor TFIID complex"/>
    <property type="evidence" value="ECO:0007669"/>
    <property type="project" value="EnsemblFungi"/>
</dbReference>
<dbReference type="PANTHER" id="PTHR48068:SF4">
    <property type="entry name" value="TATA-BOX BINDING PROTEIN ASSOCIATED FACTOR 9"/>
    <property type="match status" value="1"/>
</dbReference>
<dbReference type="FunCoup" id="I2GYH3">
    <property type="interactions" value="591"/>
</dbReference>
<feature type="region of interest" description="Disordered" evidence="6">
    <location>
        <begin position="103"/>
        <end position="124"/>
    </location>
</feature>
<dbReference type="Proteomes" id="UP000002866">
    <property type="component" value="Chromosome 2"/>
</dbReference>
<dbReference type="GO" id="GO:0046695">
    <property type="term" value="C:SLIK (SAGA-like) complex"/>
    <property type="evidence" value="ECO:0007669"/>
    <property type="project" value="EnsemblFungi"/>
</dbReference>
<evidence type="ECO:0008006" key="9">
    <source>
        <dbReference type="Google" id="ProtNLM"/>
    </source>
</evidence>
<dbReference type="GeneID" id="14494777"/>
<dbReference type="InterPro" id="IPR009072">
    <property type="entry name" value="Histone-fold"/>
</dbReference>
<dbReference type="OrthoDB" id="341924at2759"/>
<evidence type="ECO:0000313" key="7">
    <source>
        <dbReference type="EMBL" id="CCH59175.1"/>
    </source>
</evidence>
<evidence type="ECO:0000256" key="6">
    <source>
        <dbReference type="SAM" id="MobiDB-lite"/>
    </source>
</evidence>
<evidence type="ECO:0000256" key="3">
    <source>
        <dbReference type="ARBA" id="ARBA00023015"/>
    </source>
</evidence>
<dbReference type="InParanoid" id="I2GYH3"/>
<dbReference type="GO" id="GO:0042802">
    <property type="term" value="F:identical protein binding"/>
    <property type="evidence" value="ECO:0007669"/>
    <property type="project" value="EnsemblFungi"/>
</dbReference>
<dbReference type="GO" id="GO:0003682">
    <property type="term" value="F:chromatin binding"/>
    <property type="evidence" value="ECO:0007669"/>
    <property type="project" value="EnsemblFungi"/>
</dbReference>
<dbReference type="HOGENOM" id="CLU_068315_3_0_1"/>
<dbReference type="Pfam" id="PF02291">
    <property type="entry name" value="TFIID-31kDa"/>
    <property type="match status" value="1"/>
</dbReference>
<dbReference type="GO" id="GO:0000124">
    <property type="term" value="C:SAGA complex"/>
    <property type="evidence" value="ECO:0007669"/>
    <property type="project" value="EnsemblFungi"/>
</dbReference>
<evidence type="ECO:0000256" key="1">
    <source>
        <dbReference type="ARBA" id="ARBA00004123"/>
    </source>
</evidence>
<dbReference type="GO" id="GO:0045944">
    <property type="term" value="P:positive regulation of transcription by RNA polymerase II"/>
    <property type="evidence" value="ECO:0007669"/>
    <property type="project" value="EnsemblFungi"/>
</dbReference>